<dbReference type="Proteomes" id="UP000001811">
    <property type="component" value="Chromosome 6"/>
</dbReference>
<evidence type="ECO:0000256" key="1">
    <source>
        <dbReference type="SAM" id="MobiDB-lite"/>
    </source>
</evidence>
<sequence length="71" mass="7876">MEGQLCFSRRSTRPPGHTAEAEPPEKQLLPAPRWDDPEEPPAEVYHCPRIPLPASSAHLKSPILVLPPEFG</sequence>
<keyword evidence="3" id="KW-1185">Reference proteome</keyword>
<reference evidence="2" key="3">
    <citation type="submission" date="2025-09" db="UniProtKB">
        <authorList>
            <consortium name="Ensembl"/>
        </authorList>
    </citation>
    <scope>IDENTIFICATION</scope>
    <source>
        <strain evidence="2">Thorbecke</strain>
    </source>
</reference>
<dbReference type="Ensembl" id="ENSOCUT00000042397.1">
    <property type="protein sequence ID" value="ENSOCUP00000045529.1"/>
    <property type="gene ID" value="ENSOCUG00000034386.1"/>
</dbReference>
<dbReference type="Bgee" id="ENSOCUG00000034386">
    <property type="expression patterns" value="Expressed in blood and 9 other cell types or tissues"/>
</dbReference>
<dbReference type="InterPro" id="IPR047852">
    <property type="entry name" value="NoBody"/>
</dbReference>
<reference evidence="2 3" key="1">
    <citation type="journal article" date="2011" name="Nature">
        <title>A high-resolution map of human evolutionary constraint using 29 mammals.</title>
        <authorList>
            <person name="Lindblad-Toh K."/>
            <person name="Garber M."/>
            <person name="Zuk O."/>
            <person name="Lin M.F."/>
            <person name="Parker B.J."/>
            <person name="Washietl S."/>
            <person name="Kheradpour P."/>
            <person name="Ernst J."/>
            <person name="Jordan G."/>
            <person name="Mauceli E."/>
            <person name="Ward L.D."/>
            <person name="Lowe C.B."/>
            <person name="Holloway A.K."/>
            <person name="Clamp M."/>
            <person name="Gnerre S."/>
            <person name="Alfoldi J."/>
            <person name="Beal K."/>
            <person name="Chang J."/>
            <person name="Clawson H."/>
            <person name="Cuff J."/>
            <person name="Di Palma F."/>
            <person name="Fitzgerald S."/>
            <person name="Flicek P."/>
            <person name="Guttman M."/>
            <person name="Hubisz M.J."/>
            <person name="Jaffe D.B."/>
            <person name="Jungreis I."/>
            <person name="Kent W.J."/>
            <person name="Kostka D."/>
            <person name="Lara M."/>
            <person name="Martins A.L."/>
            <person name="Massingham T."/>
            <person name="Moltke I."/>
            <person name="Raney B.J."/>
            <person name="Rasmussen M.D."/>
            <person name="Robinson J."/>
            <person name="Stark A."/>
            <person name="Vilella A.J."/>
            <person name="Wen J."/>
            <person name="Xie X."/>
            <person name="Zody M.C."/>
            <person name="Baldwin J."/>
            <person name="Bloom T."/>
            <person name="Chin C.W."/>
            <person name="Heiman D."/>
            <person name="Nicol R."/>
            <person name="Nusbaum C."/>
            <person name="Young S."/>
            <person name="Wilkinson J."/>
            <person name="Worley K.C."/>
            <person name="Kovar C.L."/>
            <person name="Muzny D.M."/>
            <person name="Gibbs R.A."/>
            <person name="Cree A."/>
            <person name="Dihn H.H."/>
            <person name="Fowler G."/>
            <person name="Jhangiani S."/>
            <person name="Joshi V."/>
            <person name="Lee S."/>
            <person name="Lewis L.R."/>
            <person name="Nazareth L.V."/>
            <person name="Okwuonu G."/>
            <person name="Santibanez J."/>
            <person name="Warren W.C."/>
            <person name="Mardis E.R."/>
            <person name="Weinstock G.M."/>
            <person name="Wilson R.K."/>
            <person name="Delehaunty K."/>
            <person name="Dooling D."/>
            <person name="Fronik C."/>
            <person name="Fulton L."/>
            <person name="Fulton B."/>
            <person name="Graves T."/>
            <person name="Minx P."/>
            <person name="Sodergren E."/>
            <person name="Birney E."/>
            <person name="Margulies E.H."/>
            <person name="Herrero J."/>
            <person name="Green E.D."/>
            <person name="Haussler D."/>
            <person name="Siepel A."/>
            <person name="Goldman N."/>
            <person name="Pollard K.S."/>
            <person name="Pedersen J.S."/>
            <person name="Lander E.S."/>
            <person name="Kellis M."/>
        </authorList>
    </citation>
    <scope>NUCLEOTIDE SEQUENCE [LARGE SCALE GENOMIC DNA]</scope>
    <source>
        <strain evidence="2 3">Thorbecke inbred</strain>
    </source>
</reference>
<protein>
    <submittedName>
        <fullName evidence="2">Uncharacterized protein</fullName>
    </submittedName>
</protein>
<reference evidence="2" key="2">
    <citation type="submission" date="2025-08" db="UniProtKB">
        <authorList>
            <consortium name="Ensembl"/>
        </authorList>
    </citation>
    <scope>IDENTIFICATION</scope>
    <source>
        <strain evidence="2">Thorbecke</strain>
    </source>
</reference>
<organism evidence="2 3">
    <name type="scientific">Oryctolagus cuniculus</name>
    <name type="common">Rabbit</name>
    <dbReference type="NCBI Taxonomy" id="9986"/>
    <lineage>
        <taxon>Eukaryota</taxon>
        <taxon>Metazoa</taxon>
        <taxon>Chordata</taxon>
        <taxon>Craniata</taxon>
        <taxon>Vertebrata</taxon>
        <taxon>Euteleostomi</taxon>
        <taxon>Mammalia</taxon>
        <taxon>Eutheria</taxon>
        <taxon>Euarchontoglires</taxon>
        <taxon>Glires</taxon>
        <taxon>Lagomorpha</taxon>
        <taxon>Leporidae</taxon>
        <taxon>Oryctolagus</taxon>
    </lineage>
</organism>
<evidence type="ECO:0000313" key="2">
    <source>
        <dbReference type="Ensembl" id="ENSOCUP00000045529.1"/>
    </source>
</evidence>
<name>A0A5F9DH55_RABIT</name>
<evidence type="ECO:0000313" key="3">
    <source>
        <dbReference type="Proteomes" id="UP000001811"/>
    </source>
</evidence>
<accession>A0A5F9DH55</accession>
<dbReference type="InParanoid" id="A0A5F9DH55"/>
<dbReference type="EMBL" id="AAGW02063275">
    <property type="status" value="NOT_ANNOTATED_CDS"/>
    <property type="molecule type" value="Genomic_DNA"/>
</dbReference>
<proteinExistence type="predicted"/>
<feature type="region of interest" description="Disordered" evidence="1">
    <location>
        <begin position="1"/>
        <end position="42"/>
    </location>
</feature>
<dbReference type="Pfam" id="PF21949">
    <property type="entry name" value="NoBody"/>
    <property type="match status" value="1"/>
</dbReference>
<dbReference type="AlphaFoldDB" id="A0A5F9DH55"/>